<organism evidence="1 2">
    <name type="scientific">Steinernema glaseri</name>
    <dbReference type="NCBI Taxonomy" id="37863"/>
    <lineage>
        <taxon>Eukaryota</taxon>
        <taxon>Metazoa</taxon>
        <taxon>Ecdysozoa</taxon>
        <taxon>Nematoda</taxon>
        <taxon>Chromadorea</taxon>
        <taxon>Rhabditida</taxon>
        <taxon>Tylenchina</taxon>
        <taxon>Panagrolaimomorpha</taxon>
        <taxon>Strongyloidoidea</taxon>
        <taxon>Steinernematidae</taxon>
        <taxon>Steinernema</taxon>
    </lineage>
</organism>
<accession>A0A1I7Y1E7</accession>
<sequence length="152" mass="17481">MQLPVDTVDLQMRSEGGLENVERFLENAGPLYNISCNIQNIKPNTIDVLIDKFVPVDGGSFDLKQPLSKDQLERLVLKCEMSDKKVNVTVSPEGFTYGSDVTDFFDFDKHYPNNSTIRAFYGKSLVIREGKKLDLFVSARRNMFEWEWCEML</sequence>
<evidence type="ECO:0000313" key="2">
    <source>
        <dbReference type="WBParaSite" id="L893_g11669.t1"/>
    </source>
</evidence>
<dbReference type="AlphaFoldDB" id="A0A1I7Y1E7"/>
<dbReference type="Proteomes" id="UP000095287">
    <property type="component" value="Unplaced"/>
</dbReference>
<dbReference type="WBParaSite" id="L893_g11669.t1">
    <property type="protein sequence ID" value="L893_g11669.t1"/>
    <property type="gene ID" value="L893_g11669"/>
</dbReference>
<name>A0A1I7Y1E7_9BILA</name>
<keyword evidence="1" id="KW-1185">Reference proteome</keyword>
<evidence type="ECO:0000313" key="1">
    <source>
        <dbReference type="Proteomes" id="UP000095287"/>
    </source>
</evidence>
<reference evidence="2" key="1">
    <citation type="submission" date="2016-11" db="UniProtKB">
        <authorList>
            <consortium name="WormBaseParasite"/>
        </authorList>
    </citation>
    <scope>IDENTIFICATION</scope>
</reference>
<proteinExistence type="predicted"/>
<protein>
    <submittedName>
        <fullName evidence="2">FTH domain-containing protein</fullName>
    </submittedName>
</protein>